<dbReference type="NCBIfam" id="NF041824">
    <property type="entry name" value="daptide_HExxH"/>
    <property type="match status" value="1"/>
</dbReference>
<dbReference type="EMBL" id="JAXAVU010000013">
    <property type="protein sequence ID" value="MDX8146959.1"/>
    <property type="molecule type" value="Genomic_DNA"/>
</dbReference>
<reference evidence="2 3" key="2">
    <citation type="submission" date="2023-11" db="EMBL/GenBank/DDBJ databases">
        <authorList>
            <person name="Lara A.C."/>
            <person name="Chronakova A."/>
        </authorList>
    </citation>
    <scope>NUCLEOTIDE SEQUENCE [LARGE SCALE GENOMIC DNA]</scope>
    <source>
        <strain evidence="2 3">BCCO 10_0061</strain>
    </source>
</reference>
<feature type="transmembrane region" description="Helical" evidence="1">
    <location>
        <begin position="347"/>
        <end position="371"/>
    </location>
</feature>
<dbReference type="GO" id="GO:0008237">
    <property type="term" value="F:metallopeptidase activity"/>
    <property type="evidence" value="ECO:0007669"/>
    <property type="project" value="UniProtKB-KW"/>
</dbReference>
<evidence type="ECO:0000313" key="2">
    <source>
        <dbReference type="EMBL" id="MDX8146959.1"/>
    </source>
</evidence>
<feature type="transmembrane region" description="Helical" evidence="1">
    <location>
        <begin position="391"/>
        <end position="409"/>
    </location>
</feature>
<reference evidence="2 3" key="1">
    <citation type="submission" date="2023-11" db="EMBL/GenBank/DDBJ databases">
        <title>Lentzea sokolovensis, sp. nov., Lentzea kristufkii, sp. nov., and Lentzea miocenensis, sp. nov., rare actinobacteria from Sokolov Coal Basin, Miocene lacustrine sediment, Czech Republic.</title>
        <authorList>
            <person name="Lara A."/>
            <person name="Kotroba L."/>
            <person name="Nouioui I."/>
            <person name="Neumann-Schaal M."/>
            <person name="Mast Y."/>
            <person name="Chronakova A."/>
        </authorList>
    </citation>
    <scope>NUCLEOTIDE SEQUENCE [LARGE SCALE GENOMIC DNA]</scope>
    <source>
        <strain evidence="2 3">BCCO 10_0061</strain>
    </source>
</reference>
<name>A0ABU4V6W7_9PSEU</name>
<feature type="transmembrane region" description="Helical" evidence="1">
    <location>
        <begin position="318"/>
        <end position="340"/>
    </location>
</feature>
<evidence type="ECO:0000256" key="1">
    <source>
        <dbReference type="SAM" id="Phobius"/>
    </source>
</evidence>
<keyword evidence="1" id="KW-0812">Transmembrane</keyword>
<feature type="transmembrane region" description="Helical" evidence="1">
    <location>
        <begin position="162"/>
        <end position="181"/>
    </location>
</feature>
<feature type="transmembrane region" description="Helical" evidence="1">
    <location>
        <begin position="128"/>
        <end position="150"/>
    </location>
</feature>
<evidence type="ECO:0000313" key="3">
    <source>
        <dbReference type="Proteomes" id="UP001285352"/>
    </source>
</evidence>
<comment type="caution">
    <text evidence="2">The sequence shown here is derived from an EMBL/GenBank/DDBJ whole genome shotgun (WGS) entry which is preliminary data.</text>
</comment>
<keyword evidence="1" id="KW-0472">Membrane</keyword>
<keyword evidence="3" id="KW-1185">Reference proteome</keyword>
<dbReference type="RefSeq" id="WP_319979031.1">
    <property type="nucleotide sequence ID" value="NZ_JAXAVU010000013.1"/>
</dbReference>
<keyword evidence="2" id="KW-0378">Hydrolase</keyword>
<feature type="transmembrane region" description="Helical" evidence="1">
    <location>
        <begin position="193"/>
        <end position="215"/>
    </location>
</feature>
<dbReference type="PANTHER" id="PTHR13325:SF3">
    <property type="entry name" value="MEMBRANE-BOUND TRANSCRIPTION FACTOR SITE-2 PROTEASE"/>
    <property type="match status" value="1"/>
</dbReference>
<proteinExistence type="predicted"/>
<dbReference type="Proteomes" id="UP001285352">
    <property type="component" value="Unassembled WGS sequence"/>
</dbReference>
<keyword evidence="2" id="KW-0482">Metalloprotease</keyword>
<keyword evidence="1" id="KW-1133">Transmembrane helix</keyword>
<feature type="transmembrane region" description="Helical" evidence="1">
    <location>
        <begin position="227"/>
        <end position="248"/>
    </location>
</feature>
<feature type="transmembrane region" description="Helical" evidence="1">
    <location>
        <begin position="255"/>
        <end position="276"/>
    </location>
</feature>
<dbReference type="InterPro" id="IPR001193">
    <property type="entry name" value="MBTPS2"/>
</dbReference>
<accession>A0ABU4V6W7</accession>
<dbReference type="PANTHER" id="PTHR13325">
    <property type="entry name" value="PROTEASE M50 MEMBRANE-BOUND TRANSCRIPTION FACTOR SITE 2 PROTEASE"/>
    <property type="match status" value="1"/>
</dbReference>
<protein>
    <submittedName>
        <fullName evidence="2">Daptide biosynthesis intramembrane metalloprotease</fullName>
    </submittedName>
</protein>
<gene>
    <name evidence="2" type="primary">mpaP</name>
    <name evidence="2" type="ORF">SK854_32925</name>
</gene>
<sequence>MTVAAPRRAPWITVHEPMADGAHWIVERPDASPLRVSADIGALLSTLDGRDAAAVARRLGVPWTAELVTHAVERLDGLGLIDGPNAAAPKPERRFVVVSPTTWQLRVVKADRLLAPIRPLLVRLSGNAVLFTALALLAGGLIALACQGSALGQALGSPLPLSTFALIWAGLAATTVIHEFGHGATLTHFHGRPGWFGVMLFYLTPACFCEVTDGWRLAKPSQRVSVAMAGVVTQAAVAGCAAMVALAVPGGDGKSTLLGFSVVCYLSASVNLIPFVKLDGYLALMAYVDIPHLRDRSTAEARAWLLWRLFGVQHVRSLPAWTVPFGLACIGFPVLVLGIAAGRWSHVLLGMGLIGGVLVLVLFGYLGYLLVHGAWSLLRNAHRAGVGTARLVLTAFVALSACGALLTFLKVDNDIRAGYTHDSSGVHLVVPPGTEVTAGSHVELERGGLMFSTSLGSARIGTGRAERTTVPFSALTPFRTGVTTEGSTLPLIDVTGRLDPTGAARVQGAPMPAGTWLAHNYLLPVWHQIFGQED</sequence>
<organism evidence="2 3">
    <name type="scientific">Lentzea sokolovensis</name>
    <dbReference type="NCBI Taxonomy" id="3095429"/>
    <lineage>
        <taxon>Bacteria</taxon>
        <taxon>Bacillati</taxon>
        <taxon>Actinomycetota</taxon>
        <taxon>Actinomycetes</taxon>
        <taxon>Pseudonocardiales</taxon>
        <taxon>Pseudonocardiaceae</taxon>
        <taxon>Lentzea</taxon>
    </lineage>
</organism>
<keyword evidence="2" id="KW-0645">Protease</keyword>
<dbReference type="InterPro" id="IPR049694">
    <property type="entry name" value="Daptide_HExxH"/>
</dbReference>